<dbReference type="OrthoDB" id="10249672at2759"/>
<dbReference type="GO" id="GO:0002161">
    <property type="term" value="F:aminoacyl-tRNA deacylase activity"/>
    <property type="evidence" value="ECO:0007669"/>
    <property type="project" value="InterPro"/>
</dbReference>
<dbReference type="PANTHER" id="PTHR45794:SF1">
    <property type="entry name" value="LEUCINE--TRNA LIGASE, CYTOPLASMIC"/>
    <property type="match status" value="1"/>
</dbReference>
<dbReference type="InterPro" id="IPR009080">
    <property type="entry name" value="tRNAsynth_Ia_anticodon-bd"/>
</dbReference>
<dbReference type="InterPro" id="IPR013155">
    <property type="entry name" value="M/V/L/I-tRNA-synth_anticd-bd"/>
</dbReference>
<dbReference type="GeneID" id="17323467"/>
<organism evidence="14 15">
    <name type="scientific">Chondrus crispus</name>
    <name type="common">Carrageen Irish moss</name>
    <name type="synonym">Polymorpha crispa</name>
    <dbReference type="NCBI Taxonomy" id="2769"/>
    <lineage>
        <taxon>Eukaryota</taxon>
        <taxon>Rhodophyta</taxon>
        <taxon>Florideophyceae</taxon>
        <taxon>Rhodymeniophycidae</taxon>
        <taxon>Gigartinales</taxon>
        <taxon>Gigartinaceae</taxon>
        <taxon>Chondrus</taxon>
    </lineage>
</organism>
<dbReference type="GO" id="GO:0004823">
    <property type="term" value="F:leucine-tRNA ligase activity"/>
    <property type="evidence" value="ECO:0007669"/>
    <property type="project" value="UniProtKB-EC"/>
</dbReference>
<feature type="domain" description="Aminoacyl-tRNA synthetase class Ia" evidence="11">
    <location>
        <begin position="225"/>
        <end position="621"/>
    </location>
</feature>
<proteinExistence type="inferred from homology"/>
<dbReference type="InterPro" id="IPR004493">
    <property type="entry name" value="Leu-tRNA-synth_Ia_arc/euk"/>
</dbReference>
<evidence type="ECO:0000256" key="1">
    <source>
        <dbReference type="ARBA" id="ARBA00005594"/>
    </source>
</evidence>
<keyword evidence="5 10" id="KW-0067">ATP-binding</keyword>
<dbReference type="GO" id="GO:0005524">
    <property type="term" value="F:ATP binding"/>
    <property type="evidence" value="ECO:0007669"/>
    <property type="project" value="UniProtKB-KW"/>
</dbReference>
<dbReference type="Pfam" id="PF09334">
    <property type="entry name" value="tRNA-synt_1g"/>
    <property type="match status" value="1"/>
</dbReference>
<dbReference type="RefSeq" id="XP_005715751.1">
    <property type="nucleotide sequence ID" value="XM_005715694.1"/>
</dbReference>
<evidence type="ECO:0000256" key="4">
    <source>
        <dbReference type="ARBA" id="ARBA00022741"/>
    </source>
</evidence>
<feature type="domain" description="Methionyl/Valyl/Leucyl/Isoleucyl-tRNA synthetase anticodon-binding" evidence="12">
    <location>
        <begin position="832"/>
        <end position="994"/>
    </location>
</feature>
<dbReference type="SUPFAM" id="SSF50677">
    <property type="entry name" value="ValRS/IleRS/LeuRS editing domain"/>
    <property type="match status" value="1"/>
</dbReference>
<evidence type="ECO:0000259" key="11">
    <source>
        <dbReference type="Pfam" id="PF00133"/>
    </source>
</evidence>
<keyword evidence="7 10" id="KW-0030">Aminoacyl-tRNA synthetase</keyword>
<evidence type="ECO:0000256" key="3">
    <source>
        <dbReference type="ARBA" id="ARBA00022598"/>
    </source>
</evidence>
<dbReference type="OMA" id="KPTCLME"/>
<reference evidence="15" key="1">
    <citation type="journal article" date="2013" name="Proc. Natl. Acad. Sci. U.S.A.">
        <title>Genome structure and metabolic features in the red seaweed Chondrus crispus shed light on evolution of the Archaeplastida.</title>
        <authorList>
            <person name="Collen J."/>
            <person name="Porcel B."/>
            <person name="Carre W."/>
            <person name="Ball S.G."/>
            <person name="Chaparro C."/>
            <person name="Tonon T."/>
            <person name="Barbeyron T."/>
            <person name="Michel G."/>
            <person name="Noel B."/>
            <person name="Valentin K."/>
            <person name="Elias M."/>
            <person name="Artiguenave F."/>
            <person name="Arun A."/>
            <person name="Aury J.M."/>
            <person name="Barbosa-Neto J.F."/>
            <person name="Bothwell J.H."/>
            <person name="Bouget F.Y."/>
            <person name="Brillet L."/>
            <person name="Cabello-Hurtado F."/>
            <person name="Capella-Gutierrez S."/>
            <person name="Charrier B."/>
            <person name="Cladiere L."/>
            <person name="Cock J.M."/>
            <person name="Coelho S.M."/>
            <person name="Colleoni C."/>
            <person name="Czjzek M."/>
            <person name="Da Silva C."/>
            <person name="Delage L."/>
            <person name="Denoeud F."/>
            <person name="Deschamps P."/>
            <person name="Dittami S.M."/>
            <person name="Gabaldon T."/>
            <person name="Gachon C.M."/>
            <person name="Groisillier A."/>
            <person name="Herve C."/>
            <person name="Jabbari K."/>
            <person name="Katinka M."/>
            <person name="Kloareg B."/>
            <person name="Kowalczyk N."/>
            <person name="Labadie K."/>
            <person name="Leblanc C."/>
            <person name="Lopez P.J."/>
            <person name="McLachlan D.H."/>
            <person name="Meslet-Cladiere L."/>
            <person name="Moustafa A."/>
            <person name="Nehr Z."/>
            <person name="Nyvall Collen P."/>
            <person name="Panaud O."/>
            <person name="Partensky F."/>
            <person name="Poulain J."/>
            <person name="Rensing S.A."/>
            <person name="Rousvoal S."/>
            <person name="Samson G."/>
            <person name="Symeonidi A."/>
            <person name="Weissenbach J."/>
            <person name="Zambounis A."/>
            <person name="Wincker P."/>
            <person name="Boyen C."/>
        </authorList>
    </citation>
    <scope>NUCLEOTIDE SEQUENCE [LARGE SCALE GENOMIC DNA]</scope>
    <source>
        <strain evidence="15">cv. Stackhouse</strain>
    </source>
</reference>
<dbReference type="SUPFAM" id="SSF52374">
    <property type="entry name" value="Nucleotidylyl transferase"/>
    <property type="match status" value="1"/>
</dbReference>
<dbReference type="Gene3D" id="1.10.730.10">
    <property type="entry name" value="Isoleucyl-tRNA Synthetase, Domain 1"/>
    <property type="match status" value="1"/>
</dbReference>
<dbReference type="Pfam" id="PF00133">
    <property type="entry name" value="tRNA-synt_1"/>
    <property type="match status" value="2"/>
</dbReference>
<protein>
    <recommendedName>
        <fullName evidence="2">leucine--tRNA ligase</fullName>
        <ecNumber evidence="2">6.1.1.4</ecNumber>
    </recommendedName>
    <alternativeName>
        <fullName evidence="8">Leucyl-tRNA synthetase</fullName>
    </alternativeName>
</protein>
<name>R7QBQ4_CHOCR</name>
<dbReference type="KEGG" id="ccp:CHC_T00004313001"/>
<evidence type="ECO:0000256" key="6">
    <source>
        <dbReference type="ARBA" id="ARBA00022917"/>
    </source>
</evidence>
<dbReference type="Pfam" id="PF08264">
    <property type="entry name" value="Anticodon_1"/>
    <property type="match status" value="1"/>
</dbReference>
<keyword evidence="15" id="KW-1185">Reference proteome</keyword>
<dbReference type="EMBL" id="HG001752">
    <property type="protein sequence ID" value="CDF35932.1"/>
    <property type="molecule type" value="Genomic_DNA"/>
</dbReference>
<dbReference type="SUPFAM" id="SSF47323">
    <property type="entry name" value="Anticodon-binding domain of a subclass of class I aminoacyl-tRNA synthetases"/>
    <property type="match status" value="1"/>
</dbReference>
<dbReference type="AlphaFoldDB" id="R7QBQ4"/>
<feature type="domain" description="Methionyl/Leucyl tRNA synthetase" evidence="13">
    <location>
        <begin position="710"/>
        <end position="798"/>
    </location>
</feature>
<evidence type="ECO:0000256" key="2">
    <source>
        <dbReference type="ARBA" id="ARBA00013164"/>
    </source>
</evidence>
<dbReference type="NCBIfam" id="TIGR00395">
    <property type="entry name" value="leuS_arch"/>
    <property type="match status" value="1"/>
</dbReference>
<evidence type="ECO:0000259" key="12">
    <source>
        <dbReference type="Pfam" id="PF08264"/>
    </source>
</evidence>
<dbReference type="InterPro" id="IPR014729">
    <property type="entry name" value="Rossmann-like_a/b/a_fold"/>
</dbReference>
<dbReference type="GO" id="GO:0006429">
    <property type="term" value="P:leucyl-tRNA aminoacylation"/>
    <property type="evidence" value="ECO:0007669"/>
    <property type="project" value="InterPro"/>
</dbReference>
<keyword evidence="3 10" id="KW-0436">Ligase</keyword>
<evidence type="ECO:0000256" key="10">
    <source>
        <dbReference type="RuleBase" id="RU363035"/>
    </source>
</evidence>
<dbReference type="InterPro" id="IPR001412">
    <property type="entry name" value="aa-tRNA-synth_I_CS"/>
</dbReference>
<evidence type="ECO:0000313" key="14">
    <source>
        <dbReference type="EMBL" id="CDF35932.1"/>
    </source>
</evidence>
<dbReference type="Gramene" id="CDF35932">
    <property type="protein sequence ID" value="CDF35932"/>
    <property type="gene ID" value="CHC_T00004313001"/>
</dbReference>
<comment type="similarity">
    <text evidence="1 10">Belongs to the class-I aminoacyl-tRNA synthetase family.</text>
</comment>
<dbReference type="FunFam" id="3.90.740.10:FF:000001">
    <property type="entry name" value="Leucine--tRNA ligase, cytoplasmic"/>
    <property type="match status" value="1"/>
</dbReference>
<dbReference type="PROSITE" id="PS00178">
    <property type="entry name" value="AA_TRNA_LIGASE_I"/>
    <property type="match status" value="1"/>
</dbReference>
<dbReference type="EC" id="6.1.1.4" evidence="2"/>
<keyword evidence="4 10" id="KW-0547">Nucleotide-binding</keyword>
<dbReference type="InterPro" id="IPR002300">
    <property type="entry name" value="aa-tRNA-synth_Ia"/>
</dbReference>
<feature type="domain" description="Aminoacyl-tRNA synthetase class Ia" evidence="11">
    <location>
        <begin position="55"/>
        <end position="138"/>
    </location>
</feature>
<dbReference type="PANTHER" id="PTHR45794">
    <property type="entry name" value="LEUCYL-TRNA SYNTHETASE"/>
    <property type="match status" value="1"/>
</dbReference>
<evidence type="ECO:0000256" key="9">
    <source>
        <dbReference type="ARBA" id="ARBA00047469"/>
    </source>
</evidence>
<dbReference type="InterPro" id="IPR009008">
    <property type="entry name" value="Val/Leu/Ile-tRNA-synth_edit"/>
</dbReference>
<keyword evidence="6 10" id="KW-0648">Protein biosynthesis</keyword>
<dbReference type="Gene3D" id="3.40.50.620">
    <property type="entry name" value="HUPs"/>
    <property type="match status" value="1"/>
</dbReference>
<dbReference type="Proteomes" id="UP000012073">
    <property type="component" value="Unassembled WGS sequence"/>
</dbReference>
<evidence type="ECO:0000256" key="8">
    <source>
        <dbReference type="ARBA" id="ARBA00030520"/>
    </source>
</evidence>
<comment type="catalytic activity">
    <reaction evidence="9">
        <text>tRNA(Leu) + L-leucine + ATP = L-leucyl-tRNA(Leu) + AMP + diphosphate</text>
        <dbReference type="Rhea" id="RHEA:11688"/>
        <dbReference type="Rhea" id="RHEA-COMP:9613"/>
        <dbReference type="Rhea" id="RHEA-COMP:9622"/>
        <dbReference type="ChEBI" id="CHEBI:30616"/>
        <dbReference type="ChEBI" id="CHEBI:33019"/>
        <dbReference type="ChEBI" id="CHEBI:57427"/>
        <dbReference type="ChEBI" id="CHEBI:78442"/>
        <dbReference type="ChEBI" id="CHEBI:78494"/>
        <dbReference type="ChEBI" id="CHEBI:456215"/>
        <dbReference type="EC" id="6.1.1.4"/>
    </reaction>
</comment>
<dbReference type="STRING" id="2769.R7QBQ4"/>
<dbReference type="Gene3D" id="3.90.740.10">
    <property type="entry name" value="Valyl/Leucyl/Isoleucyl-tRNA synthetase, editing domain"/>
    <property type="match status" value="1"/>
</dbReference>
<dbReference type="InterPro" id="IPR015413">
    <property type="entry name" value="Methionyl/Leucyl_tRNA_Synth"/>
</dbReference>
<evidence type="ECO:0000256" key="7">
    <source>
        <dbReference type="ARBA" id="ARBA00023146"/>
    </source>
</evidence>
<dbReference type="PhylomeDB" id="R7QBQ4"/>
<sequence>MQHPSIACALRVDTAHQSYIFRSWSLLFCQAWHQASSIMSTVRRDALLQIQKDAQEKWQSMKIFEEDAPEAGASNAEQEKYLATFPYPYCNGFLHIGHAFSLSKAEFVVGYKRMKGIKCLYPFGFHCTGMPIQTCANKLAKEIDQYGVPPQFPIEELEMAPVQDQAVSSGPVDKSKGKKGKAASKASKQKYQWDILKESGISEDILPSFADPLAWLDYFPLQNVQDLTKFGLKVDWRRSFITTEVNPYYDSFIRWQFNKLRAHNKIKFGKRNAVFSPTDGQPCADHDRASGEGIQPQEYTLIKMKLLRNPDIPNAEELFAGKDVFVPAATLRAETMYGQTNCWVLPTGDYVGYELANGEVFIASAHSGRNMAHQDFFEEFGKAKEICTLKGSDLIGLPIKAPLAHYDEIYILPLLTVSMTKGTGIVTSVPSDAPDDYRGLMDLKEKEALRAKFDVQEEWVLPFEPIPIIDTPGFGNLAAVEACKRHKIRSQNDREPLARAKEEVYKAGFYNGVMIVGDMAGEPVMQAKAKIREQLLSSNQARVYSEPEGKVMSRSGDECVVALCDQWYLEYGEPSWRAQVVQCLKKMNVYADETANAFDAVLGWLKEWACSRQFGLGTKLPWDENWLIESLSDSTIYMAFYTVAHILQGGPDNLDGHKTGPGGIPASAVNDALWDYVMLGQGSPENLNGLDSETVRRMRREFSYWYPVDLRVSGKDLIGNHLTFFIYNHVAIFPEENWPKGIRVNGHVMLDAEKMSKSTGNFLTLRDAMGQFTADGVRFALADAADTVEDANFSKKQADDTILRLWTLVDLIEEGVENVKKMRTGPLTRFADRVFVAQLNRQLQATERAYEQLMFREAVKCGFFEIITDWGRYREAVGADKSSRMASTLPRMHRDVFLRFALFQTATLAPICPHTAEHMWGLLRPILSERDGVSQPESVMHLQWPASEVADESLLASAGYLNETISRIRVAILKPAKKKKGKGNLTTTKPSKVTIFVCKEVPEWQEIVLSFLRENFDEEAWENSRKASPGDEKTWWKYPSDTPKKVAAAMPPELKKNKKLMPYLAMVRKEVELGGRGGLDRALKFDETRVLRENAQFVNSQLETFGIQNVIVDEAANAPNTASSADAVPGTPVFLLSE</sequence>
<accession>R7QBQ4</accession>
<gene>
    <name evidence="14" type="ORF">CHC_T00004313001</name>
</gene>
<evidence type="ECO:0000259" key="13">
    <source>
        <dbReference type="Pfam" id="PF09334"/>
    </source>
</evidence>
<evidence type="ECO:0000313" key="15">
    <source>
        <dbReference type="Proteomes" id="UP000012073"/>
    </source>
</evidence>
<evidence type="ECO:0000256" key="5">
    <source>
        <dbReference type="ARBA" id="ARBA00022840"/>
    </source>
</evidence>